<feature type="signal peptide" evidence="1">
    <location>
        <begin position="1"/>
        <end position="25"/>
    </location>
</feature>
<dbReference type="CDD" id="cd13585">
    <property type="entry name" value="PBP2_TMBP_like"/>
    <property type="match status" value="1"/>
</dbReference>
<proteinExistence type="predicted"/>
<keyword evidence="1" id="KW-0732">Signal</keyword>
<name>A0AB39BH86_9MICO</name>
<evidence type="ECO:0000313" key="2">
    <source>
        <dbReference type="EMBL" id="XDI05357.1"/>
    </source>
</evidence>
<accession>A0AB39BH86</accession>
<protein>
    <submittedName>
        <fullName evidence="2">ABC transporter substrate-binding protein</fullName>
    </submittedName>
</protein>
<dbReference type="InterPro" id="IPR006059">
    <property type="entry name" value="SBP"/>
</dbReference>
<dbReference type="PANTHER" id="PTHR43649">
    <property type="entry name" value="ARABINOSE-BINDING PROTEIN-RELATED"/>
    <property type="match status" value="1"/>
</dbReference>
<feature type="chain" id="PRO_5044244050" evidence="1">
    <location>
        <begin position="26"/>
        <end position="442"/>
    </location>
</feature>
<dbReference type="RefSeq" id="WP_368497745.1">
    <property type="nucleotide sequence ID" value="NZ_CP162511.1"/>
</dbReference>
<dbReference type="Gene3D" id="3.40.190.10">
    <property type="entry name" value="Periplasmic binding protein-like II"/>
    <property type="match status" value="1"/>
</dbReference>
<dbReference type="SUPFAM" id="SSF53850">
    <property type="entry name" value="Periplasmic binding protein-like II"/>
    <property type="match status" value="1"/>
</dbReference>
<dbReference type="EMBL" id="CP162511">
    <property type="protein sequence ID" value="XDI05357.1"/>
    <property type="molecule type" value="Genomic_DNA"/>
</dbReference>
<organism evidence="2">
    <name type="scientific">Herbiconiux sp. A18JL235</name>
    <dbReference type="NCBI Taxonomy" id="3152363"/>
    <lineage>
        <taxon>Bacteria</taxon>
        <taxon>Bacillati</taxon>
        <taxon>Actinomycetota</taxon>
        <taxon>Actinomycetes</taxon>
        <taxon>Micrococcales</taxon>
        <taxon>Microbacteriaceae</taxon>
        <taxon>Herbiconiux</taxon>
    </lineage>
</organism>
<dbReference type="Pfam" id="PF01547">
    <property type="entry name" value="SBP_bac_1"/>
    <property type="match status" value="1"/>
</dbReference>
<reference evidence="2" key="1">
    <citation type="submission" date="2024-05" db="EMBL/GenBank/DDBJ databases">
        <title>Herbiconiux sp. A18JL235.</title>
        <authorList>
            <person name="Zhang G."/>
        </authorList>
    </citation>
    <scope>NUCLEOTIDE SEQUENCE</scope>
    <source>
        <strain evidence="2">A18JL235</strain>
    </source>
</reference>
<gene>
    <name evidence="2" type="ORF">ABFY20_18875</name>
</gene>
<dbReference type="PROSITE" id="PS51257">
    <property type="entry name" value="PROKAR_LIPOPROTEIN"/>
    <property type="match status" value="1"/>
</dbReference>
<dbReference type="AlphaFoldDB" id="A0AB39BH86"/>
<sequence length="442" mass="47337">MFHRTRTIAGAAVLALTMGGLAACAAPASNGAGSDECAPSDGKVTLTYWSWIPNIEDVVAEFNASHPDIQVEASSIVGDEAYQNYFNALKAGKAPDVGQMEYDRIPEFRAGDHLQNIVNCEPVADLADRVVPWTYNQVSLGTDSLYATPTDIGTLGLYYRTDIFEQYGLGTPTTWDEYMAAAEKLKAANPSISITSFAPQDTSTLQGLVWQAGATPYTYSDDSFVLDMRSEAMNKVADYWQQMIDKGYVDTAATPFSPALYAGWNDGTIASYIGPSWMDFLLQPNAANTAGKWGVLPLPAWEKGQASGGNWGGGGTAVFAGTEHPYEAAVFADWLSTSSEANEAMFSTGGQSASLAWAESGAYDKPIPFYNDQPIFSVFAESADATDTSFQWAPDQTNLNGYLQDALSGAFDGSSTIKDAFATTQSKVAADLESLSIPVEEK</sequence>
<dbReference type="PANTHER" id="PTHR43649:SF12">
    <property type="entry name" value="DIACETYLCHITOBIOSE BINDING PROTEIN DASA"/>
    <property type="match status" value="1"/>
</dbReference>
<evidence type="ECO:0000256" key="1">
    <source>
        <dbReference type="SAM" id="SignalP"/>
    </source>
</evidence>
<dbReference type="InterPro" id="IPR050490">
    <property type="entry name" value="Bact_solute-bd_prot1"/>
</dbReference>